<proteinExistence type="predicted"/>
<dbReference type="PROSITE" id="PS50943">
    <property type="entry name" value="HTH_CROC1"/>
    <property type="match status" value="1"/>
</dbReference>
<dbReference type="InterPro" id="IPR001387">
    <property type="entry name" value="Cro/C1-type_HTH"/>
</dbReference>
<name>A0ABV6Z9F4_9HYPH</name>
<gene>
    <name evidence="2" type="ORF">ACETRX_04065</name>
</gene>
<dbReference type="RefSeq" id="WP_394308727.1">
    <property type="nucleotide sequence ID" value="NZ_JBHGPK010000001.1"/>
</dbReference>
<dbReference type="SMART" id="SM00530">
    <property type="entry name" value="HTH_XRE"/>
    <property type="match status" value="1"/>
</dbReference>
<feature type="domain" description="HTH cro/C1-type" evidence="1">
    <location>
        <begin position="9"/>
        <end position="63"/>
    </location>
</feature>
<dbReference type="Gene3D" id="1.10.260.40">
    <property type="entry name" value="lambda repressor-like DNA-binding domains"/>
    <property type="match status" value="1"/>
</dbReference>
<evidence type="ECO:0000259" key="1">
    <source>
        <dbReference type="PROSITE" id="PS50943"/>
    </source>
</evidence>
<dbReference type="SUPFAM" id="SSF47413">
    <property type="entry name" value="lambda repressor-like DNA-binding domains"/>
    <property type="match status" value="1"/>
</dbReference>
<reference evidence="2 3" key="1">
    <citation type="submission" date="2024-09" db="EMBL/GenBank/DDBJ databases">
        <title>Description of Labrys sedimenti sp. nov., isolated from a diclofenac-degrading enrichment culture, and genome-based reclassification of Labrys portucalensis as a later heterotypic synonym of Labrys neptuniae.</title>
        <authorList>
            <person name="Tancsics A."/>
            <person name="Csepanyi A."/>
        </authorList>
    </citation>
    <scope>NUCLEOTIDE SEQUENCE [LARGE SCALE GENOMIC DNA]</scope>
    <source>
        <strain evidence="2 3">LMG 23412</strain>
    </source>
</reference>
<evidence type="ECO:0000313" key="3">
    <source>
        <dbReference type="Proteomes" id="UP001595190"/>
    </source>
</evidence>
<dbReference type="Pfam" id="PF01381">
    <property type="entry name" value="HTH_3"/>
    <property type="match status" value="1"/>
</dbReference>
<dbReference type="Gene3D" id="2.10.109.10">
    <property type="entry name" value="Umud Fragment, subunit A"/>
    <property type="match status" value="1"/>
</dbReference>
<dbReference type="InterPro" id="IPR010982">
    <property type="entry name" value="Lambda_DNA-bd_dom_sf"/>
</dbReference>
<evidence type="ECO:0000313" key="2">
    <source>
        <dbReference type="EMBL" id="MFC2248780.1"/>
    </source>
</evidence>
<organism evidence="2 3">
    <name type="scientific">Labrys neptuniae</name>
    <dbReference type="NCBI Taxonomy" id="376174"/>
    <lineage>
        <taxon>Bacteria</taxon>
        <taxon>Pseudomonadati</taxon>
        <taxon>Pseudomonadota</taxon>
        <taxon>Alphaproteobacteria</taxon>
        <taxon>Hyphomicrobiales</taxon>
        <taxon>Xanthobacteraceae</taxon>
        <taxon>Labrys</taxon>
    </lineage>
</organism>
<dbReference type="Proteomes" id="UP001595190">
    <property type="component" value="Unassembled WGS sequence"/>
</dbReference>
<dbReference type="CDD" id="cd00093">
    <property type="entry name" value="HTH_XRE"/>
    <property type="match status" value="1"/>
</dbReference>
<comment type="caution">
    <text evidence="2">The sequence shown here is derived from an EMBL/GenBank/DDBJ whole genome shotgun (WGS) entry which is preliminary data.</text>
</comment>
<dbReference type="EMBL" id="JBHGPK010000001">
    <property type="protein sequence ID" value="MFC2248780.1"/>
    <property type="molecule type" value="Genomic_DNA"/>
</dbReference>
<protein>
    <submittedName>
        <fullName evidence="2">Helix-turn-helix domain-containing protein</fullName>
    </submittedName>
</protein>
<sequence>MKQKFPNRLKEVLERVGVSGSELARRLNTSRQQIARYSAGEYDLSITLAASMAKALGVKPEDLIAQRKPFTEIVGLAGAGPDGSVMFATGDGNYGEFPAPANSTDTTVGLEVRGHSMTGIANDGWLITYDQKQEPTDDMLGEPCVVWLANGQVLVKNLERGSAPGLFHLVSSAAPIMRDQVVEAAALITNIIPRRAAEKYIRRDPNNHIEELSIDG</sequence>
<accession>A0ABV6Z9F4</accession>